<dbReference type="Proteomes" id="UP000326877">
    <property type="component" value="Unassembled WGS sequence"/>
</dbReference>
<feature type="region of interest" description="Disordered" evidence="1">
    <location>
        <begin position="1"/>
        <end position="24"/>
    </location>
</feature>
<accession>A0A5N7CFC9</accession>
<dbReference type="OrthoDB" id="4475042at2759"/>
<gene>
    <name evidence="2" type="ORF">BDV23DRAFT_181637</name>
</gene>
<evidence type="ECO:0000256" key="1">
    <source>
        <dbReference type="SAM" id="MobiDB-lite"/>
    </source>
</evidence>
<sequence length="270" mass="29799">MSSDTDSTQSTTTTTTPPATPTQFKSITQIQTFPLAHPPPPKHTLRLTSHLSLQIQQLTPTSRRPTPILEVYQPSCFGKTLAGGPRKLTARDMYIVQSEEYTHLPGQSAGTIVGAIYMPVREETKKKGLSGGVWFPFGGGWEVSKVERGYRFSVRKLTTDGEGEVVRVVEWEKRSSRSRPSSAESGSEMKGDRFVLSIADTTQSGLRRPWLATLTRKGFKVGGWNRAQREYLSSALRGHGDVDEDAALYTCLLTMGVCVAAQEGWVNQYV</sequence>
<evidence type="ECO:0000313" key="2">
    <source>
        <dbReference type="EMBL" id="KAE8392488.1"/>
    </source>
</evidence>
<protein>
    <submittedName>
        <fullName evidence="2">Uncharacterized protein</fullName>
    </submittedName>
</protein>
<name>A0A5N7CFC9_PETAA</name>
<dbReference type="AlphaFoldDB" id="A0A5N7CFC9"/>
<proteinExistence type="predicted"/>
<reference evidence="2" key="1">
    <citation type="submission" date="2019-04" db="EMBL/GenBank/DDBJ databases">
        <title>Friends and foes A comparative genomics studyof 23 Aspergillus species from section Flavi.</title>
        <authorList>
            <consortium name="DOE Joint Genome Institute"/>
            <person name="Kjaerbolling I."/>
            <person name="Vesth T."/>
            <person name="Frisvad J.C."/>
            <person name="Nybo J.L."/>
            <person name="Theobald S."/>
            <person name="Kildgaard S."/>
            <person name="Isbrandt T."/>
            <person name="Kuo A."/>
            <person name="Sato A."/>
            <person name="Lyhne E.K."/>
            <person name="Kogle M.E."/>
            <person name="Wiebenga A."/>
            <person name="Kun R.S."/>
            <person name="Lubbers R.J."/>
            <person name="Makela M.R."/>
            <person name="Barry K."/>
            <person name="Chovatia M."/>
            <person name="Clum A."/>
            <person name="Daum C."/>
            <person name="Haridas S."/>
            <person name="He G."/>
            <person name="LaButti K."/>
            <person name="Lipzen A."/>
            <person name="Mondo S."/>
            <person name="Riley R."/>
            <person name="Salamov A."/>
            <person name="Simmons B.A."/>
            <person name="Magnuson J.K."/>
            <person name="Henrissat B."/>
            <person name="Mortensen U.H."/>
            <person name="Larsen T.O."/>
            <person name="Devries R.P."/>
            <person name="Grigoriev I.V."/>
            <person name="Machida M."/>
            <person name="Baker S.E."/>
            <person name="Andersen M.R."/>
        </authorList>
    </citation>
    <scope>NUCLEOTIDE SEQUENCE [LARGE SCALE GENOMIC DNA]</scope>
    <source>
        <strain evidence="2">IBT 14317</strain>
    </source>
</reference>
<organism evidence="2">
    <name type="scientific">Petromyces alliaceus</name>
    <name type="common">Aspergillus alliaceus</name>
    <dbReference type="NCBI Taxonomy" id="209559"/>
    <lineage>
        <taxon>Eukaryota</taxon>
        <taxon>Fungi</taxon>
        <taxon>Dikarya</taxon>
        <taxon>Ascomycota</taxon>
        <taxon>Pezizomycotina</taxon>
        <taxon>Eurotiomycetes</taxon>
        <taxon>Eurotiomycetidae</taxon>
        <taxon>Eurotiales</taxon>
        <taxon>Aspergillaceae</taxon>
        <taxon>Aspergillus</taxon>
        <taxon>Aspergillus subgen. Circumdati</taxon>
    </lineage>
</organism>
<feature type="compositionally biased region" description="Low complexity" evidence="1">
    <location>
        <begin position="1"/>
        <end position="23"/>
    </location>
</feature>
<dbReference type="EMBL" id="ML735237">
    <property type="protein sequence ID" value="KAE8392488.1"/>
    <property type="molecule type" value="Genomic_DNA"/>
</dbReference>